<sequence length="289" mass="32583">MPPASPTVARWELTYRIRRRREELGATSAAIAKSLGITSTYWPTIERTWRVLSEDKTRILLDALDFSGSEREELLEIREIASGRGWWNEYISLFNDEQMRLWGLEFGAAEIRSFESLMMPGLLQTEDYARALIDADGLFVRKTEVEQRVEVRMRRQERLTGEDPLRLNVVVSQAALMQQVGGPEVLLGQLHRLVDAIESLPTVDLRILPFTSRSGTILGGANFHLIDFDRAQLPTLGWHESAVVGQILEDSTMVRNLVTTFGYAQAQALGREDSLALIKRLADELGSAV</sequence>
<dbReference type="SUPFAM" id="SSF47413">
    <property type="entry name" value="lambda repressor-like DNA-binding domains"/>
    <property type="match status" value="1"/>
</dbReference>
<dbReference type="EMBL" id="LWGR01000012">
    <property type="protein sequence ID" value="KZM71657.1"/>
    <property type="molecule type" value="Genomic_DNA"/>
</dbReference>
<dbReference type="Proteomes" id="UP000076512">
    <property type="component" value="Unassembled WGS sequence"/>
</dbReference>
<accession>A0A164KRL0</accession>
<dbReference type="STRING" id="455432.AWN90_02730"/>
<evidence type="ECO:0000259" key="1">
    <source>
        <dbReference type="Pfam" id="PF19054"/>
    </source>
</evidence>
<dbReference type="RefSeq" id="WP_067577360.1">
    <property type="nucleotide sequence ID" value="NZ_JABMCZ010000003.1"/>
</dbReference>
<keyword evidence="2" id="KW-0238">DNA-binding</keyword>
<proteinExistence type="predicted"/>
<evidence type="ECO:0000313" key="3">
    <source>
        <dbReference type="Proteomes" id="UP000076512"/>
    </source>
</evidence>
<dbReference type="InterPro" id="IPR043917">
    <property type="entry name" value="DUF5753"/>
</dbReference>
<reference evidence="2 3" key="1">
    <citation type="submission" date="2016-04" db="EMBL/GenBank/DDBJ databases">
        <authorList>
            <person name="Evans L.H."/>
            <person name="Alamgir A."/>
            <person name="Owens N."/>
            <person name="Weber N.D."/>
            <person name="Virtaneva K."/>
            <person name="Barbian K."/>
            <person name="Babar A."/>
            <person name="Rosenke K."/>
        </authorList>
    </citation>
    <scope>NUCLEOTIDE SEQUENCE [LARGE SCALE GENOMIC DNA]</scope>
    <source>
        <strain evidence="2 3">IFM 0406</strain>
    </source>
</reference>
<dbReference type="Pfam" id="PF19054">
    <property type="entry name" value="DUF5753"/>
    <property type="match status" value="1"/>
</dbReference>
<feature type="domain" description="DUF5753" evidence="1">
    <location>
        <begin position="100"/>
        <end position="280"/>
    </location>
</feature>
<dbReference type="OrthoDB" id="4285266at2"/>
<keyword evidence="3" id="KW-1185">Reference proteome</keyword>
<dbReference type="GO" id="GO:0003677">
    <property type="term" value="F:DNA binding"/>
    <property type="evidence" value="ECO:0007669"/>
    <property type="project" value="UniProtKB-KW"/>
</dbReference>
<name>A0A164KRL0_9NOCA</name>
<dbReference type="AlphaFoldDB" id="A0A164KRL0"/>
<dbReference type="InterPro" id="IPR010982">
    <property type="entry name" value="Lambda_DNA-bd_dom_sf"/>
</dbReference>
<comment type="caution">
    <text evidence="2">The sequence shown here is derived from an EMBL/GenBank/DDBJ whole genome shotgun (WGS) entry which is preliminary data.</text>
</comment>
<dbReference type="Pfam" id="PF13560">
    <property type="entry name" value="HTH_31"/>
    <property type="match status" value="1"/>
</dbReference>
<gene>
    <name evidence="2" type="ORF">AWN90_02730</name>
</gene>
<organism evidence="2 3">
    <name type="scientific">Nocardia terpenica</name>
    <dbReference type="NCBI Taxonomy" id="455432"/>
    <lineage>
        <taxon>Bacteria</taxon>
        <taxon>Bacillati</taxon>
        <taxon>Actinomycetota</taxon>
        <taxon>Actinomycetes</taxon>
        <taxon>Mycobacteriales</taxon>
        <taxon>Nocardiaceae</taxon>
        <taxon>Nocardia</taxon>
    </lineage>
</organism>
<evidence type="ECO:0000313" key="2">
    <source>
        <dbReference type="EMBL" id="KZM71657.1"/>
    </source>
</evidence>
<protein>
    <submittedName>
        <fullName evidence="2">DNA-binding protein</fullName>
    </submittedName>
</protein>